<name>A0A448WM34_9PLAT</name>
<evidence type="ECO:0000313" key="3">
    <source>
        <dbReference type="Proteomes" id="UP000784294"/>
    </source>
</evidence>
<dbReference type="Proteomes" id="UP000784294">
    <property type="component" value="Unassembled WGS sequence"/>
</dbReference>
<comment type="caution">
    <text evidence="2">The sequence shown here is derived from an EMBL/GenBank/DDBJ whole genome shotgun (WGS) entry which is preliminary data.</text>
</comment>
<organism evidence="2 3">
    <name type="scientific">Protopolystoma xenopodis</name>
    <dbReference type="NCBI Taxonomy" id="117903"/>
    <lineage>
        <taxon>Eukaryota</taxon>
        <taxon>Metazoa</taxon>
        <taxon>Spiralia</taxon>
        <taxon>Lophotrochozoa</taxon>
        <taxon>Platyhelminthes</taxon>
        <taxon>Monogenea</taxon>
        <taxon>Polyopisthocotylea</taxon>
        <taxon>Polystomatidea</taxon>
        <taxon>Polystomatidae</taxon>
        <taxon>Protopolystoma</taxon>
    </lineage>
</organism>
<evidence type="ECO:0000256" key="1">
    <source>
        <dbReference type="SAM" id="Phobius"/>
    </source>
</evidence>
<keyword evidence="3" id="KW-1185">Reference proteome</keyword>
<proteinExistence type="predicted"/>
<feature type="transmembrane region" description="Helical" evidence="1">
    <location>
        <begin position="46"/>
        <end position="69"/>
    </location>
</feature>
<keyword evidence="1" id="KW-0472">Membrane</keyword>
<keyword evidence="1" id="KW-0812">Transmembrane</keyword>
<sequence>MARLRVFEQKKFNLSRALTIRLLLSCIGSASHVIKSANIGYYAFEVFLGVAQAASLAAVCMCELAYYFSSVVTGAHGKRDPPAGKLKFPP</sequence>
<protein>
    <submittedName>
        <fullName evidence="2">Uncharacterized protein</fullName>
    </submittedName>
</protein>
<accession>A0A448WM34</accession>
<reference evidence="2" key="1">
    <citation type="submission" date="2018-11" db="EMBL/GenBank/DDBJ databases">
        <authorList>
            <consortium name="Pathogen Informatics"/>
        </authorList>
    </citation>
    <scope>NUCLEOTIDE SEQUENCE</scope>
</reference>
<dbReference type="EMBL" id="CAAALY010023425">
    <property type="protein sequence ID" value="VEL15095.1"/>
    <property type="molecule type" value="Genomic_DNA"/>
</dbReference>
<dbReference type="AlphaFoldDB" id="A0A448WM34"/>
<evidence type="ECO:0000313" key="2">
    <source>
        <dbReference type="EMBL" id="VEL15095.1"/>
    </source>
</evidence>
<gene>
    <name evidence="2" type="ORF">PXEA_LOCUS8535</name>
</gene>
<keyword evidence="1" id="KW-1133">Transmembrane helix</keyword>